<evidence type="ECO:0000313" key="6">
    <source>
        <dbReference type="Proteomes" id="UP000320776"/>
    </source>
</evidence>
<dbReference type="RefSeq" id="WP_144349268.1">
    <property type="nucleotide sequence ID" value="NZ_CP036259.1"/>
</dbReference>
<evidence type="ECO:0000256" key="1">
    <source>
        <dbReference type="ARBA" id="ARBA00001933"/>
    </source>
</evidence>
<evidence type="ECO:0000313" key="5">
    <source>
        <dbReference type="EMBL" id="QDR79661.1"/>
    </source>
</evidence>
<feature type="domain" description="Alanine racemase N-terminal" evidence="4">
    <location>
        <begin position="8"/>
        <end position="224"/>
    </location>
</feature>
<dbReference type="InterPro" id="IPR029066">
    <property type="entry name" value="PLP-binding_barrel"/>
</dbReference>
<gene>
    <name evidence="5" type="primary">orr</name>
    <name evidence="5" type="ORF">SPTER_09500</name>
</gene>
<dbReference type="GO" id="GO:0005829">
    <property type="term" value="C:cytosol"/>
    <property type="evidence" value="ECO:0007669"/>
    <property type="project" value="TreeGrafter"/>
</dbReference>
<name>A0A517DQN2_9FIRM</name>
<keyword evidence="6" id="KW-1185">Reference proteome</keyword>
<evidence type="ECO:0000259" key="4">
    <source>
        <dbReference type="Pfam" id="PF01168"/>
    </source>
</evidence>
<dbReference type="GO" id="GO:0008784">
    <property type="term" value="F:alanine racemase activity"/>
    <property type="evidence" value="ECO:0007669"/>
    <property type="project" value="TreeGrafter"/>
</dbReference>
<dbReference type="KEGG" id="sted:SPTER_09500"/>
<dbReference type="OrthoDB" id="504078at2"/>
<evidence type="ECO:0000256" key="2">
    <source>
        <dbReference type="ARBA" id="ARBA00022898"/>
    </source>
</evidence>
<dbReference type="CDD" id="cd06815">
    <property type="entry name" value="PLPDE_III_AR_like_1"/>
    <property type="match status" value="1"/>
</dbReference>
<dbReference type="AlphaFoldDB" id="A0A517DQN2"/>
<dbReference type="PANTHER" id="PTHR30511:SF3">
    <property type="entry name" value="LYSINE RACEMASE"/>
    <property type="match status" value="1"/>
</dbReference>
<protein>
    <submittedName>
        <fullName evidence="5">Ornithine racemase</fullName>
        <ecNumber evidence="5">5.1.1.12</ecNumber>
    </submittedName>
</protein>
<comment type="cofactor">
    <cofactor evidence="1">
        <name>pyridoxal 5'-phosphate</name>
        <dbReference type="ChEBI" id="CHEBI:597326"/>
    </cofactor>
</comment>
<sequence>MVSSLLEIDLDKIKYNTAQVKKICGRQGIKVLGVTKGFSAIPQIVAAMVAGGVDGLADARMENIIKLRNYGFDQEMTLLRIPKLSNVADVVHYTNVSVNSEITVIKALSQAAGKLHSPHQIVLMIDVGDLREGVMAENVLATAKQISRLPGVRLIGLGTNMGCFGGVLPSINNLGLLVELGTCIEKQLGLQIEIISGGATSTLSLVETGIVPAGVNQLRIGEGILLGTDSTNNRKIPWLCDDAFLLRAEVIEFKAKPSVPIGDIGRDAFGNIPQFADEGLRKRAILALGKQDVNIEGITPIDENLKILGASSDHLIVDATDSAANIHVGDAICFRLNYSGILSASQSRYIGKKFYGGNYG</sequence>
<accession>A0A517DQN2</accession>
<dbReference type="EC" id="5.1.1.12" evidence="5"/>
<dbReference type="GO" id="GO:0050157">
    <property type="term" value="F:ornithine racemase activity"/>
    <property type="evidence" value="ECO:0007669"/>
    <property type="project" value="UniProtKB-EC"/>
</dbReference>
<dbReference type="EMBL" id="CP036259">
    <property type="protein sequence ID" value="QDR79661.1"/>
    <property type="molecule type" value="Genomic_DNA"/>
</dbReference>
<dbReference type="GO" id="GO:0030170">
    <property type="term" value="F:pyridoxal phosphate binding"/>
    <property type="evidence" value="ECO:0007669"/>
    <property type="project" value="TreeGrafter"/>
</dbReference>
<dbReference type="SUPFAM" id="SSF51419">
    <property type="entry name" value="PLP-binding barrel"/>
    <property type="match status" value="1"/>
</dbReference>
<proteinExistence type="predicted"/>
<dbReference type="Proteomes" id="UP000320776">
    <property type="component" value="Chromosome"/>
</dbReference>
<reference evidence="5 6" key="1">
    <citation type="submission" date="2019-02" db="EMBL/GenBank/DDBJ databases">
        <title>Closed genome of Sporomusa termitida DSM 4440.</title>
        <authorList>
            <person name="Poehlein A."/>
            <person name="Daniel R."/>
        </authorList>
    </citation>
    <scope>NUCLEOTIDE SEQUENCE [LARGE SCALE GENOMIC DNA]</scope>
    <source>
        <strain evidence="5 6">DSM 4440</strain>
    </source>
</reference>
<dbReference type="InterPro" id="IPR000821">
    <property type="entry name" value="Ala_racemase"/>
</dbReference>
<evidence type="ECO:0000256" key="3">
    <source>
        <dbReference type="ARBA" id="ARBA00023235"/>
    </source>
</evidence>
<dbReference type="PANTHER" id="PTHR30511">
    <property type="entry name" value="ALANINE RACEMASE"/>
    <property type="match status" value="1"/>
</dbReference>
<dbReference type="Gene3D" id="3.20.20.10">
    <property type="entry name" value="Alanine racemase"/>
    <property type="match status" value="1"/>
</dbReference>
<organism evidence="5 6">
    <name type="scientific">Sporomusa termitida</name>
    <dbReference type="NCBI Taxonomy" id="2377"/>
    <lineage>
        <taxon>Bacteria</taxon>
        <taxon>Bacillati</taxon>
        <taxon>Bacillota</taxon>
        <taxon>Negativicutes</taxon>
        <taxon>Selenomonadales</taxon>
        <taxon>Sporomusaceae</taxon>
        <taxon>Sporomusa</taxon>
    </lineage>
</organism>
<keyword evidence="2" id="KW-0663">Pyridoxal phosphate</keyword>
<dbReference type="Pfam" id="PF01168">
    <property type="entry name" value="Ala_racemase_N"/>
    <property type="match status" value="1"/>
</dbReference>
<dbReference type="InterPro" id="IPR001608">
    <property type="entry name" value="Ala_racemase_N"/>
</dbReference>
<keyword evidence="3 5" id="KW-0413">Isomerase</keyword>